<keyword evidence="2" id="KW-1185">Reference proteome</keyword>
<sequence>GTSNIFDEENRIEVELKYSNLHGAVIYQDGNGNYYYHGGDVPGIAQELVNVYYNSDCYVDIEGTQYHVVEDFDSIDEFEN</sequence>
<protein>
    <submittedName>
        <fullName evidence="1">Uncharacterized protein</fullName>
    </submittedName>
</protein>
<gene>
    <name evidence="1" type="ORF">GOP47_0002450</name>
</gene>
<organism evidence="1 2">
    <name type="scientific">Adiantum capillus-veneris</name>
    <name type="common">Maidenhair fern</name>
    <dbReference type="NCBI Taxonomy" id="13818"/>
    <lineage>
        <taxon>Eukaryota</taxon>
        <taxon>Viridiplantae</taxon>
        <taxon>Streptophyta</taxon>
        <taxon>Embryophyta</taxon>
        <taxon>Tracheophyta</taxon>
        <taxon>Polypodiopsida</taxon>
        <taxon>Polypodiidae</taxon>
        <taxon>Polypodiales</taxon>
        <taxon>Pteridineae</taxon>
        <taxon>Pteridaceae</taxon>
        <taxon>Vittarioideae</taxon>
        <taxon>Adiantum</taxon>
    </lineage>
</organism>
<evidence type="ECO:0000313" key="2">
    <source>
        <dbReference type="Proteomes" id="UP000886520"/>
    </source>
</evidence>
<feature type="non-terminal residue" evidence="1">
    <location>
        <position position="80"/>
    </location>
</feature>
<evidence type="ECO:0000313" key="1">
    <source>
        <dbReference type="EMBL" id="KAI5082707.1"/>
    </source>
</evidence>
<comment type="caution">
    <text evidence="1">The sequence shown here is derived from an EMBL/GenBank/DDBJ whole genome shotgun (WGS) entry which is preliminary data.</text>
</comment>
<dbReference type="AlphaFoldDB" id="A0A9D4VC42"/>
<dbReference type="EMBL" id="JABFUD020000002">
    <property type="protein sequence ID" value="KAI5082707.1"/>
    <property type="molecule type" value="Genomic_DNA"/>
</dbReference>
<reference evidence="1" key="1">
    <citation type="submission" date="2021-01" db="EMBL/GenBank/DDBJ databases">
        <title>Adiantum capillus-veneris genome.</title>
        <authorList>
            <person name="Fang Y."/>
            <person name="Liao Q."/>
        </authorList>
    </citation>
    <scope>NUCLEOTIDE SEQUENCE</scope>
    <source>
        <strain evidence="1">H3</strain>
        <tissue evidence="1">Leaf</tissue>
    </source>
</reference>
<feature type="non-terminal residue" evidence="1">
    <location>
        <position position="1"/>
    </location>
</feature>
<accession>A0A9D4VC42</accession>
<dbReference type="Proteomes" id="UP000886520">
    <property type="component" value="Chromosome 3"/>
</dbReference>
<proteinExistence type="predicted"/>
<name>A0A9D4VC42_ADICA</name>
<dbReference type="OrthoDB" id="2005865at2759"/>